<dbReference type="EMBL" id="SJPW01000002">
    <property type="protein sequence ID" value="TWU59057.1"/>
    <property type="molecule type" value="Genomic_DNA"/>
</dbReference>
<evidence type="ECO:0000313" key="1">
    <source>
        <dbReference type="EMBL" id="TWU59057.1"/>
    </source>
</evidence>
<keyword evidence="2" id="KW-1185">Reference proteome</keyword>
<organism evidence="1 2">
    <name type="scientific">Rubripirellula tenax</name>
    <dbReference type="NCBI Taxonomy" id="2528015"/>
    <lineage>
        <taxon>Bacteria</taxon>
        <taxon>Pseudomonadati</taxon>
        <taxon>Planctomycetota</taxon>
        <taxon>Planctomycetia</taxon>
        <taxon>Pirellulales</taxon>
        <taxon>Pirellulaceae</taxon>
        <taxon>Rubripirellula</taxon>
    </lineage>
</organism>
<protein>
    <submittedName>
        <fullName evidence="1">Uncharacterized protein</fullName>
    </submittedName>
</protein>
<gene>
    <name evidence="1" type="ORF">Poly51_18420</name>
</gene>
<name>A0A5C6FEB9_9BACT</name>
<dbReference type="Proteomes" id="UP000318288">
    <property type="component" value="Unassembled WGS sequence"/>
</dbReference>
<dbReference type="AlphaFoldDB" id="A0A5C6FEB9"/>
<reference evidence="1 2" key="1">
    <citation type="submission" date="2019-02" db="EMBL/GenBank/DDBJ databases">
        <title>Deep-cultivation of Planctomycetes and their phenomic and genomic characterization uncovers novel biology.</title>
        <authorList>
            <person name="Wiegand S."/>
            <person name="Jogler M."/>
            <person name="Boedeker C."/>
            <person name="Pinto D."/>
            <person name="Vollmers J."/>
            <person name="Rivas-Marin E."/>
            <person name="Kohn T."/>
            <person name="Peeters S.H."/>
            <person name="Heuer A."/>
            <person name="Rast P."/>
            <person name="Oberbeckmann S."/>
            <person name="Bunk B."/>
            <person name="Jeske O."/>
            <person name="Meyerdierks A."/>
            <person name="Storesund J.E."/>
            <person name="Kallscheuer N."/>
            <person name="Luecker S."/>
            <person name="Lage O.M."/>
            <person name="Pohl T."/>
            <person name="Merkel B.J."/>
            <person name="Hornburger P."/>
            <person name="Mueller R.-W."/>
            <person name="Bruemmer F."/>
            <person name="Labrenz M."/>
            <person name="Spormann A.M."/>
            <person name="Op Den Camp H."/>
            <person name="Overmann J."/>
            <person name="Amann R."/>
            <person name="Jetten M.S.M."/>
            <person name="Mascher T."/>
            <person name="Medema M.H."/>
            <person name="Devos D.P."/>
            <person name="Kaster A.-K."/>
            <person name="Ovreas L."/>
            <person name="Rohde M."/>
            <person name="Galperin M.Y."/>
            <person name="Jogler C."/>
        </authorList>
    </citation>
    <scope>NUCLEOTIDE SEQUENCE [LARGE SCALE GENOMIC DNA]</scope>
    <source>
        <strain evidence="1 2">Poly51</strain>
    </source>
</reference>
<sequence>MPKFYVQCGPLQVILVADTIRQTSIAAVDRSLWDAPNSCTRRYERLGWGIGIGDSQCCWSEAVGRTEAALRSANCSRFAVLLPFGLRPHSSSTANHRSQFPNPIFHNAWYRNWGHPRSTSR</sequence>
<evidence type="ECO:0000313" key="2">
    <source>
        <dbReference type="Proteomes" id="UP000318288"/>
    </source>
</evidence>
<accession>A0A5C6FEB9</accession>
<comment type="caution">
    <text evidence="1">The sequence shown here is derived from an EMBL/GenBank/DDBJ whole genome shotgun (WGS) entry which is preliminary data.</text>
</comment>
<proteinExistence type="predicted"/>